<comment type="caution">
    <text evidence="6">The sequence shown here is derived from an EMBL/GenBank/DDBJ whole genome shotgun (WGS) entry which is preliminary data.</text>
</comment>
<dbReference type="CDD" id="cd02909">
    <property type="entry name" value="cupin_pirin_N"/>
    <property type="match status" value="1"/>
</dbReference>
<dbReference type="CDD" id="cd02247">
    <property type="entry name" value="cupin_pirin_C"/>
    <property type="match status" value="1"/>
</dbReference>
<evidence type="ECO:0000256" key="3">
    <source>
        <dbReference type="RuleBase" id="RU003457"/>
    </source>
</evidence>
<dbReference type="RefSeq" id="WP_004754661.1">
    <property type="nucleotide sequence ID" value="NZ_AHMY02000033.1"/>
</dbReference>
<name>A0A0E2B4V7_9LEPT</name>
<reference evidence="6 7" key="1">
    <citation type="submission" date="2012-10" db="EMBL/GenBank/DDBJ databases">
        <authorList>
            <person name="Harkins D.M."/>
            <person name="Durkin A.S."/>
            <person name="Brinkac L.M."/>
            <person name="Selengut J.D."/>
            <person name="Sanka R."/>
            <person name="DePew J."/>
            <person name="Purushe J."/>
            <person name="Peacock S.J."/>
            <person name="Thaipadungpanit J."/>
            <person name="Wuthiekanun V.W."/>
            <person name="Day N.P."/>
            <person name="Vinetz J.M."/>
            <person name="Sutton G.G."/>
            <person name="Nelson W.C."/>
            <person name="Fouts D.E."/>
        </authorList>
    </citation>
    <scope>NUCLEOTIDE SEQUENCE [LARGE SCALE GENOMIC DNA]</scope>
    <source>
        <strain evidence="6 7">H1</strain>
    </source>
</reference>
<dbReference type="Proteomes" id="UP000006253">
    <property type="component" value="Unassembled WGS sequence"/>
</dbReference>
<organism evidence="6 7">
    <name type="scientific">Leptospira kirschneri str. H1</name>
    <dbReference type="NCBI Taxonomy" id="1049966"/>
    <lineage>
        <taxon>Bacteria</taxon>
        <taxon>Pseudomonadati</taxon>
        <taxon>Spirochaetota</taxon>
        <taxon>Spirochaetia</taxon>
        <taxon>Leptospirales</taxon>
        <taxon>Leptospiraceae</taxon>
        <taxon>Leptospira</taxon>
    </lineage>
</organism>
<dbReference type="PANTHER" id="PTHR13903">
    <property type="entry name" value="PIRIN-RELATED"/>
    <property type="match status" value="1"/>
</dbReference>
<feature type="domain" description="Pirin C-terminal" evidence="5">
    <location>
        <begin position="181"/>
        <end position="290"/>
    </location>
</feature>
<dbReference type="PIRSF" id="PIRSF006232">
    <property type="entry name" value="Pirin"/>
    <property type="match status" value="1"/>
</dbReference>
<dbReference type="GeneID" id="34315456"/>
<dbReference type="GO" id="GO:0046872">
    <property type="term" value="F:metal ion binding"/>
    <property type="evidence" value="ECO:0007669"/>
    <property type="project" value="UniProtKB-KW"/>
</dbReference>
<dbReference type="Pfam" id="PF05726">
    <property type="entry name" value="Pirin_C"/>
    <property type="match status" value="1"/>
</dbReference>
<dbReference type="InterPro" id="IPR003829">
    <property type="entry name" value="Pirin_N_dom"/>
</dbReference>
<dbReference type="Pfam" id="PF02678">
    <property type="entry name" value="Pirin"/>
    <property type="match status" value="1"/>
</dbReference>
<comment type="similarity">
    <text evidence="1 3">Belongs to the pirin family.</text>
</comment>
<keyword evidence="2" id="KW-0408">Iron</keyword>
<sequence length="295" mass="33308">MNLRKVKTIRPSLRTMEGGGFPVRRPFPVQDLIHLDPFLLLDEMGPVEYKPGKAIGAPEHPHRGFETVTYLLSGEMEHRDSWGNYGKLKPGDVQWMTAGSGLVHSELPSYEFQKNGGWMHGFQLWVNLPSSQKMSRPRYQDTPSERIPEVETSDGKTKIRVIAGEVFGTKAVIETKIPILYYHFHLIPGADVSVPIPVSYNVFAFPFSGDGILYAQEGKVPLKEGEMVWFERGEGDVRFFLPEDSSNGWEFLLIGGQPVEEPVARYGPFVMNTQEEIYQAFHDFQSGKMGNIDSK</sequence>
<proteinExistence type="inferred from homology"/>
<feature type="binding site" evidence="2">
    <location>
        <position position="106"/>
    </location>
    <ligand>
        <name>Fe cation</name>
        <dbReference type="ChEBI" id="CHEBI:24875"/>
    </ligand>
</feature>
<keyword evidence="2" id="KW-0479">Metal-binding</keyword>
<accession>A0A0E2B4V7</accession>
<protein>
    <submittedName>
        <fullName evidence="6">Pirin family protein</fullName>
    </submittedName>
</protein>
<feature type="domain" description="Pirin N-terminal" evidence="4">
    <location>
        <begin position="22"/>
        <end position="126"/>
    </location>
</feature>
<feature type="binding site" evidence="2">
    <location>
        <position position="62"/>
    </location>
    <ligand>
        <name>Fe cation</name>
        <dbReference type="ChEBI" id="CHEBI:24875"/>
    </ligand>
</feature>
<gene>
    <name evidence="6" type="ORF">LEP1GSC081_3901</name>
</gene>
<feature type="binding site" evidence="2">
    <location>
        <position position="104"/>
    </location>
    <ligand>
        <name>Fe cation</name>
        <dbReference type="ChEBI" id="CHEBI:24875"/>
    </ligand>
</feature>
<evidence type="ECO:0000259" key="5">
    <source>
        <dbReference type="Pfam" id="PF05726"/>
    </source>
</evidence>
<evidence type="ECO:0000313" key="7">
    <source>
        <dbReference type="Proteomes" id="UP000006253"/>
    </source>
</evidence>
<feature type="binding site" evidence="2">
    <location>
        <position position="60"/>
    </location>
    <ligand>
        <name>Fe cation</name>
        <dbReference type="ChEBI" id="CHEBI:24875"/>
    </ligand>
</feature>
<dbReference type="SUPFAM" id="SSF51182">
    <property type="entry name" value="RmlC-like cupins"/>
    <property type="match status" value="1"/>
</dbReference>
<dbReference type="InterPro" id="IPR011051">
    <property type="entry name" value="RmlC_Cupin_sf"/>
</dbReference>
<evidence type="ECO:0000259" key="4">
    <source>
        <dbReference type="Pfam" id="PF02678"/>
    </source>
</evidence>
<dbReference type="InterPro" id="IPR014710">
    <property type="entry name" value="RmlC-like_jellyroll"/>
</dbReference>
<dbReference type="PANTHER" id="PTHR13903:SF31">
    <property type="entry name" value="CUPIN-DOMAIN CONTAINING PROTEIN"/>
    <property type="match status" value="1"/>
</dbReference>
<dbReference type="AlphaFoldDB" id="A0A0E2B4V7"/>
<dbReference type="InterPro" id="IPR012093">
    <property type="entry name" value="Pirin"/>
</dbReference>
<dbReference type="EMBL" id="AHMY02000033">
    <property type="protein sequence ID" value="EKO16225.1"/>
    <property type="molecule type" value="Genomic_DNA"/>
</dbReference>
<comment type="cofactor">
    <cofactor evidence="2">
        <name>Fe cation</name>
        <dbReference type="ChEBI" id="CHEBI:24875"/>
    </cofactor>
    <text evidence="2">Binds 1 Fe cation per subunit.</text>
</comment>
<evidence type="ECO:0000256" key="1">
    <source>
        <dbReference type="ARBA" id="ARBA00008416"/>
    </source>
</evidence>
<dbReference type="InterPro" id="IPR008778">
    <property type="entry name" value="Pirin_C_dom"/>
</dbReference>
<evidence type="ECO:0000313" key="6">
    <source>
        <dbReference type="EMBL" id="EKO16225.1"/>
    </source>
</evidence>
<evidence type="ECO:0000256" key="2">
    <source>
        <dbReference type="PIRSR" id="PIRSR006232-1"/>
    </source>
</evidence>
<dbReference type="Gene3D" id="2.60.120.10">
    <property type="entry name" value="Jelly Rolls"/>
    <property type="match status" value="2"/>
</dbReference>